<dbReference type="EMBL" id="JBHTLN010000001">
    <property type="protein sequence ID" value="MFD1122710.1"/>
    <property type="molecule type" value="Genomic_DNA"/>
</dbReference>
<dbReference type="PANTHER" id="PTHR33516">
    <property type="entry name" value="LEXA REPRESSOR"/>
    <property type="match status" value="1"/>
</dbReference>
<dbReference type="PANTHER" id="PTHR33516:SF2">
    <property type="entry name" value="LEXA REPRESSOR-RELATED"/>
    <property type="match status" value="1"/>
</dbReference>
<evidence type="ECO:0000256" key="5">
    <source>
        <dbReference type="ARBA" id="ARBA00023204"/>
    </source>
</evidence>
<dbReference type="RefSeq" id="WP_379033543.1">
    <property type="nucleotide sequence ID" value="NZ_JBHTLN010000001.1"/>
</dbReference>
<evidence type="ECO:0000256" key="4">
    <source>
        <dbReference type="ARBA" id="ARBA00022813"/>
    </source>
</evidence>
<feature type="region of interest" description="Disordered" evidence="8">
    <location>
        <begin position="1"/>
        <end position="25"/>
    </location>
</feature>
<dbReference type="SUPFAM" id="SSF51306">
    <property type="entry name" value="LexA/Signal peptidase"/>
    <property type="match status" value="1"/>
</dbReference>
<dbReference type="NCBIfam" id="NF007621">
    <property type="entry name" value="PRK10276.1"/>
    <property type="match status" value="1"/>
</dbReference>
<proteinExistence type="inferred from homology"/>
<keyword evidence="4 7" id="KW-0068">Autocatalytic cleavage</keyword>
<keyword evidence="3 7" id="KW-0378">Hydrolase</keyword>
<evidence type="ECO:0000256" key="2">
    <source>
        <dbReference type="ARBA" id="ARBA00022763"/>
    </source>
</evidence>
<dbReference type="InterPro" id="IPR039418">
    <property type="entry name" value="LexA-like"/>
</dbReference>
<keyword evidence="2" id="KW-0227">DNA damage</keyword>
<dbReference type="CDD" id="cd06529">
    <property type="entry name" value="S24_LexA-like"/>
    <property type="match status" value="1"/>
</dbReference>
<keyword evidence="6" id="KW-0742">SOS response</keyword>
<keyword evidence="11" id="KW-1185">Reference proteome</keyword>
<dbReference type="InterPro" id="IPR015927">
    <property type="entry name" value="Peptidase_S24_S26A/B/C"/>
</dbReference>
<gene>
    <name evidence="10" type="ORF">ACFQ2T_09370</name>
</gene>
<evidence type="ECO:0000256" key="6">
    <source>
        <dbReference type="ARBA" id="ARBA00023236"/>
    </source>
</evidence>
<evidence type="ECO:0000259" key="9">
    <source>
        <dbReference type="Pfam" id="PF00717"/>
    </source>
</evidence>
<name>A0ABW3PEE8_9PROT</name>
<organism evidence="10 11">
    <name type="scientific">Methylophilus flavus</name>
    <dbReference type="NCBI Taxonomy" id="640084"/>
    <lineage>
        <taxon>Bacteria</taxon>
        <taxon>Pseudomonadati</taxon>
        <taxon>Pseudomonadota</taxon>
        <taxon>Betaproteobacteria</taxon>
        <taxon>Nitrosomonadales</taxon>
        <taxon>Methylophilaceae</taxon>
        <taxon>Methylophilus</taxon>
    </lineage>
</organism>
<comment type="similarity">
    <text evidence="1 7">Belongs to the peptidase S24 family.</text>
</comment>
<accession>A0ABW3PEE8</accession>
<protein>
    <submittedName>
        <fullName evidence="10">LexA family protein</fullName>
    </submittedName>
</protein>
<evidence type="ECO:0000313" key="10">
    <source>
        <dbReference type="EMBL" id="MFD1122710.1"/>
    </source>
</evidence>
<dbReference type="Pfam" id="PF00717">
    <property type="entry name" value="Peptidase_S24"/>
    <property type="match status" value="1"/>
</dbReference>
<keyword evidence="5" id="KW-0234">DNA repair</keyword>
<comment type="caution">
    <text evidence="10">The sequence shown here is derived from an EMBL/GenBank/DDBJ whole genome shotgun (WGS) entry which is preliminary data.</text>
</comment>
<dbReference type="InterPro" id="IPR006197">
    <property type="entry name" value="Peptidase_S24_LexA"/>
</dbReference>
<evidence type="ECO:0000313" key="11">
    <source>
        <dbReference type="Proteomes" id="UP001597206"/>
    </source>
</evidence>
<evidence type="ECO:0000256" key="8">
    <source>
        <dbReference type="SAM" id="MobiDB-lite"/>
    </source>
</evidence>
<dbReference type="Gene3D" id="2.10.109.10">
    <property type="entry name" value="Umud Fragment, subunit A"/>
    <property type="match status" value="1"/>
</dbReference>
<reference evidence="11" key="1">
    <citation type="journal article" date="2019" name="Int. J. Syst. Evol. Microbiol.">
        <title>The Global Catalogue of Microorganisms (GCM) 10K type strain sequencing project: providing services to taxonomists for standard genome sequencing and annotation.</title>
        <authorList>
            <consortium name="The Broad Institute Genomics Platform"/>
            <consortium name="The Broad Institute Genome Sequencing Center for Infectious Disease"/>
            <person name="Wu L."/>
            <person name="Ma J."/>
        </authorList>
    </citation>
    <scope>NUCLEOTIDE SEQUENCE [LARGE SCALE GENOMIC DNA]</scope>
    <source>
        <strain evidence="11">CCUG 58411</strain>
    </source>
</reference>
<dbReference type="Proteomes" id="UP001597206">
    <property type="component" value="Unassembled WGS sequence"/>
</dbReference>
<sequence>MKKDELKITGRKPGSGRKVGSGTFREETSVIRVPNSQKPAIADFLEAYARKQRLHELKDNLDTVDAFAQPVSATESISLPLYESKVPAGLPSPANSDIEEQLDLYQYLIANTDDTFFITIQGESMIEVGLMPGDKAIVQKRKQPAMGDIVLAMIDGEFTVKTLAKQSNGLPKLLPANSSGRYSPILIQSRMEFQIWGVVTGSFRKF</sequence>
<dbReference type="InterPro" id="IPR050077">
    <property type="entry name" value="LexA_repressor"/>
</dbReference>
<evidence type="ECO:0000256" key="7">
    <source>
        <dbReference type="RuleBase" id="RU003991"/>
    </source>
</evidence>
<feature type="domain" description="Peptidase S24/S26A/S26B/S26C" evidence="9">
    <location>
        <begin position="80"/>
        <end position="199"/>
    </location>
</feature>
<dbReference type="InterPro" id="IPR036286">
    <property type="entry name" value="LexA/Signal_pep-like_sf"/>
</dbReference>
<dbReference type="PRINTS" id="PR00726">
    <property type="entry name" value="LEXASERPTASE"/>
</dbReference>
<evidence type="ECO:0000256" key="3">
    <source>
        <dbReference type="ARBA" id="ARBA00022801"/>
    </source>
</evidence>
<evidence type="ECO:0000256" key="1">
    <source>
        <dbReference type="ARBA" id="ARBA00007484"/>
    </source>
</evidence>